<evidence type="ECO:0000313" key="2">
    <source>
        <dbReference type="EMBL" id="OGE99950.1"/>
    </source>
</evidence>
<evidence type="ECO:0000259" key="1">
    <source>
        <dbReference type="Pfam" id="PF18915"/>
    </source>
</evidence>
<comment type="caution">
    <text evidence="2">The sequence shown here is derived from an EMBL/GenBank/DDBJ whole genome shotgun (WGS) entry which is preliminary data.</text>
</comment>
<protein>
    <recommendedName>
        <fullName evidence="1">DUF5667 domain-containing protein</fullName>
    </recommendedName>
</protein>
<dbReference type="Proteomes" id="UP000177235">
    <property type="component" value="Unassembled WGS sequence"/>
</dbReference>
<evidence type="ECO:0000313" key="3">
    <source>
        <dbReference type="Proteomes" id="UP000177235"/>
    </source>
</evidence>
<name>A0A1F5QDV9_9BACT</name>
<accession>A0A1F5QDV9</accession>
<organism evidence="2 3">
    <name type="scientific">Candidatus Doudnabacteria bacterium RIFCSPLOWO2_02_FULL_48_13</name>
    <dbReference type="NCBI Taxonomy" id="1817845"/>
    <lineage>
        <taxon>Bacteria</taxon>
        <taxon>Candidatus Doudnaibacteriota</taxon>
    </lineage>
</organism>
<proteinExistence type="predicted"/>
<reference evidence="2 3" key="1">
    <citation type="journal article" date="2016" name="Nat. Commun.">
        <title>Thousands of microbial genomes shed light on interconnected biogeochemical processes in an aquifer system.</title>
        <authorList>
            <person name="Anantharaman K."/>
            <person name="Brown C.T."/>
            <person name="Hug L.A."/>
            <person name="Sharon I."/>
            <person name="Castelle C.J."/>
            <person name="Probst A.J."/>
            <person name="Thomas B.C."/>
            <person name="Singh A."/>
            <person name="Wilkins M.J."/>
            <person name="Karaoz U."/>
            <person name="Brodie E.L."/>
            <person name="Williams K.H."/>
            <person name="Hubbard S.S."/>
            <person name="Banfield J.F."/>
        </authorList>
    </citation>
    <scope>NUCLEOTIDE SEQUENCE [LARGE SCALE GENOMIC DNA]</scope>
</reference>
<dbReference type="Pfam" id="PF18915">
    <property type="entry name" value="DUF5667"/>
    <property type="match status" value="1"/>
</dbReference>
<feature type="domain" description="DUF5667" evidence="1">
    <location>
        <begin position="86"/>
        <end position="197"/>
    </location>
</feature>
<dbReference type="EMBL" id="MFFF01000006">
    <property type="protein sequence ID" value="OGE99950.1"/>
    <property type="molecule type" value="Genomic_DNA"/>
</dbReference>
<gene>
    <name evidence="2" type="ORF">A3J05_04980</name>
</gene>
<sequence>MNMQNFFNRLKTEKLATDERTKIRANLAQYLEDHPVRNTGRPRHVWQRSKIFSLFLTSKGKIPMPALIIALMITISGGLSTAANSTLPGDLLHPIKVNINERVKAILASGTENEADLALELMNERLSETELLVQNSDLKTEVVAQVEARFDEQAAKLRALIEKAQAEGKTEVAAKLSANLNAMLQVHDQVIAQLREKLAGVDPTNIENVQAKIKAEIKNADDISVRIETKVKADESNATSTPPIVKPRVVEEAARAKLAAVQSKIDEAARFIENKKSSVSAEAAARAEAKLAEARALVIQGQAKLEAGAFGEAFVLFQKAHVTAQSAKLQLEVSKRLKIEINDDKDEVRRGNSK</sequence>
<dbReference type="InterPro" id="IPR043725">
    <property type="entry name" value="DUF5667"/>
</dbReference>
<dbReference type="AlphaFoldDB" id="A0A1F5QDV9"/>